<organism evidence="8 9">
    <name type="scientific">[Clostridium] cellulosi</name>
    <dbReference type="NCBI Taxonomy" id="29343"/>
    <lineage>
        <taxon>Bacteria</taxon>
        <taxon>Bacillati</taxon>
        <taxon>Bacillota</taxon>
        <taxon>Clostridia</taxon>
        <taxon>Eubacteriales</taxon>
        <taxon>Oscillospiraceae</taxon>
        <taxon>Oscillospiraceae incertae sedis</taxon>
    </lineage>
</organism>
<dbReference type="OrthoDB" id="9808591at2"/>
<dbReference type="CDD" id="cd21124">
    <property type="entry name" value="SPASM_CteB-like"/>
    <property type="match status" value="1"/>
</dbReference>
<keyword evidence="6" id="KW-0411">Iron-sulfur</keyword>
<dbReference type="InterPro" id="IPR023867">
    <property type="entry name" value="Sulphatase_maturase_rSAM"/>
</dbReference>
<sequence length="455" mass="51728">MLHRFSLNGYNIVLDVCTGVVHVLDDISYELSAFADENMTNELPKEAFDKLSNTYTESELKEAWSELYELHKDGVFCSKDDIKQFAGDTSKAPIKSMCLNVAHDCNLRCKYCFASTGDFGGGRKLMPFEVGKAALDFIVKNSGSRHNLEVDFFGGEPLMNFDVVKRLVEYGRKLEKEYNKHFRFTITTNGVLLDDEKIDFINREMKNVVLSIDGRREVNDKMRPHADGRGSYDEIIGKYKKLVERRNGGEYYVRGTFTHQNLDFASDVLHLADEGFDQISVEPVVCDENSPYAIKKEDLPQIFKEYEKLAIAYLERRKKGKGFNFFHFMIDLNEGPCILKLLKGCGCGNEYIAVTPDGDIYPCHQFVGQKGFKMGNVLDQNGSFDNDLKTTFSKTNIFTKKKCSECWARFFCSGGCNANNQLYNGDMLMPLEISCELEKKRLECALMIKAALADN</sequence>
<dbReference type="GO" id="GO:0016491">
    <property type="term" value="F:oxidoreductase activity"/>
    <property type="evidence" value="ECO:0007669"/>
    <property type="project" value="InterPro"/>
</dbReference>
<dbReference type="InterPro" id="IPR024025">
    <property type="entry name" value="SCIFF_rSAM_maturase"/>
</dbReference>
<protein>
    <submittedName>
        <fullName evidence="8">Radical SAM protein</fullName>
    </submittedName>
</protein>
<evidence type="ECO:0000313" key="9">
    <source>
        <dbReference type="Proteomes" id="UP000032431"/>
    </source>
</evidence>
<dbReference type="Proteomes" id="UP000032431">
    <property type="component" value="Chromosome I"/>
</dbReference>
<dbReference type="CDD" id="cd01335">
    <property type="entry name" value="Radical_SAM"/>
    <property type="match status" value="1"/>
</dbReference>
<gene>
    <name evidence="8" type="ORF">CCDG5_1078</name>
</gene>
<keyword evidence="2" id="KW-0004">4Fe-4S</keyword>
<keyword evidence="3" id="KW-0949">S-adenosyl-L-methionine</keyword>
<dbReference type="PANTHER" id="PTHR43273">
    <property type="entry name" value="ANAEROBIC SULFATASE-MATURATING ENZYME HOMOLOG ASLB-RELATED"/>
    <property type="match status" value="1"/>
</dbReference>
<evidence type="ECO:0000256" key="4">
    <source>
        <dbReference type="ARBA" id="ARBA00022723"/>
    </source>
</evidence>
<name>A0A078KSP2_9FIRM</name>
<evidence type="ECO:0000256" key="6">
    <source>
        <dbReference type="ARBA" id="ARBA00023014"/>
    </source>
</evidence>
<reference evidence="9" key="1">
    <citation type="submission" date="2014-07" db="EMBL/GenBank/DDBJ databases">
        <authorList>
            <person name="Wibberg D."/>
        </authorList>
    </citation>
    <scope>NUCLEOTIDE SEQUENCE [LARGE SCALE GENOMIC DNA]</scope>
    <source>
        <strain evidence="9">DG5</strain>
    </source>
</reference>
<dbReference type="HOGENOM" id="CLU_009273_3_3_9"/>
<dbReference type="SFLD" id="SFLDG01386">
    <property type="entry name" value="main_SPASM_domain-containing"/>
    <property type="match status" value="1"/>
</dbReference>
<dbReference type="InterPro" id="IPR007197">
    <property type="entry name" value="rSAM"/>
</dbReference>
<dbReference type="SUPFAM" id="SSF102114">
    <property type="entry name" value="Radical SAM enzymes"/>
    <property type="match status" value="1"/>
</dbReference>
<dbReference type="Pfam" id="PF13186">
    <property type="entry name" value="SPASM"/>
    <property type="match status" value="1"/>
</dbReference>
<proteinExistence type="predicted"/>
<dbReference type="STRING" id="29343.CCDG5_1078"/>
<feature type="domain" description="Radical SAM core" evidence="7">
    <location>
        <begin position="91"/>
        <end position="324"/>
    </location>
</feature>
<dbReference type="GO" id="GO:0046872">
    <property type="term" value="F:metal ion binding"/>
    <property type="evidence" value="ECO:0007669"/>
    <property type="project" value="UniProtKB-KW"/>
</dbReference>
<dbReference type="SFLD" id="SFLDS00029">
    <property type="entry name" value="Radical_SAM"/>
    <property type="match status" value="1"/>
</dbReference>
<evidence type="ECO:0000313" key="8">
    <source>
        <dbReference type="EMBL" id="CDZ24195.1"/>
    </source>
</evidence>
<dbReference type="SFLD" id="SFLDG01384">
    <property type="entry name" value="thioether_bond_formation_requi"/>
    <property type="match status" value="1"/>
</dbReference>
<dbReference type="KEGG" id="ccel:CCDG5_1078"/>
<dbReference type="PROSITE" id="PS51918">
    <property type="entry name" value="RADICAL_SAM"/>
    <property type="match status" value="1"/>
</dbReference>
<dbReference type="NCBIfam" id="TIGR04085">
    <property type="entry name" value="rSAM_more_4Fe4S"/>
    <property type="match status" value="1"/>
</dbReference>
<accession>A0A078KSP2</accession>
<dbReference type="InterPro" id="IPR058240">
    <property type="entry name" value="rSAM_sf"/>
</dbReference>
<dbReference type="NCBIfam" id="TIGR03974">
    <property type="entry name" value="rSAM_six_Cys"/>
    <property type="match status" value="1"/>
</dbReference>
<dbReference type="InterPro" id="IPR047602">
    <property type="entry name" value="SPASM_CteB-like"/>
</dbReference>
<keyword evidence="9" id="KW-1185">Reference proteome</keyword>
<evidence type="ECO:0000259" key="7">
    <source>
        <dbReference type="PROSITE" id="PS51918"/>
    </source>
</evidence>
<evidence type="ECO:0000256" key="3">
    <source>
        <dbReference type="ARBA" id="ARBA00022691"/>
    </source>
</evidence>
<dbReference type="Gene3D" id="3.20.20.70">
    <property type="entry name" value="Aldolase class I"/>
    <property type="match status" value="1"/>
</dbReference>
<dbReference type="EMBL" id="LM995447">
    <property type="protein sequence ID" value="CDZ24195.1"/>
    <property type="molecule type" value="Genomic_DNA"/>
</dbReference>
<comment type="cofactor">
    <cofactor evidence="1">
        <name>[4Fe-4S] cluster</name>
        <dbReference type="ChEBI" id="CHEBI:49883"/>
    </cofactor>
</comment>
<evidence type="ECO:0000256" key="1">
    <source>
        <dbReference type="ARBA" id="ARBA00001966"/>
    </source>
</evidence>
<dbReference type="PATRIC" id="fig|29343.3.peg.1136"/>
<evidence type="ECO:0000256" key="2">
    <source>
        <dbReference type="ARBA" id="ARBA00022485"/>
    </source>
</evidence>
<dbReference type="AlphaFoldDB" id="A0A078KSP2"/>
<evidence type="ECO:0000256" key="5">
    <source>
        <dbReference type="ARBA" id="ARBA00023004"/>
    </source>
</evidence>
<dbReference type="InterPro" id="IPR023885">
    <property type="entry name" value="4Fe4S-binding_SPASM_dom"/>
</dbReference>
<keyword evidence="4" id="KW-0479">Metal-binding</keyword>
<dbReference type="GO" id="GO:0051539">
    <property type="term" value="F:4 iron, 4 sulfur cluster binding"/>
    <property type="evidence" value="ECO:0007669"/>
    <property type="project" value="UniProtKB-KW"/>
</dbReference>
<dbReference type="PROSITE" id="PS01305">
    <property type="entry name" value="MOAA_NIFB_PQQE"/>
    <property type="match status" value="1"/>
</dbReference>
<dbReference type="SFLD" id="SFLDG01067">
    <property type="entry name" value="SPASM/twitch_domain_containing"/>
    <property type="match status" value="1"/>
</dbReference>
<dbReference type="InterPro" id="IPR000385">
    <property type="entry name" value="MoaA_NifB_PqqE_Fe-S-bd_CS"/>
</dbReference>
<dbReference type="PANTHER" id="PTHR43273:SF8">
    <property type="entry name" value="RADICAL SAM DOMAIN PROTEIN"/>
    <property type="match status" value="1"/>
</dbReference>
<dbReference type="Pfam" id="PF04055">
    <property type="entry name" value="Radical_SAM"/>
    <property type="match status" value="1"/>
</dbReference>
<keyword evidence="5" id="KW-0408">Iron</keyword>
<dbReference type="InterPro" id="IPR013785">
    <property type="entry name" value="Aldolase_TIM"/>
</dbReference>